<evidence type="ECO:0000256" key="1">
    <source>
        <dbReference type="ARBA" id="ARBA00010541"/>
    </source>
</evidence>
<keyword evidence="2" id="KW-0645">Protease</keyword>
<dbReference type="InterPro" id="IPR041489">
    <property type="entry name" value="PDZ_6"/>
</dbReference>
<evidence type="ECO:0000259" key="4">
    <source>
        <dbReference type="PROSITE" id="PS50106"/>
    </source>
</evidence>
<name>A0ABP0W5M5_9BRYO</name>
<evidence type="ECO:0000256" key="3">
    <source>
        <dbReference type="ARBA" id="ARBA00022801"/>
    </source>
</evidence>
<keyword evidence="6" id="KW-1185">Reference proteome</keyword>
<dbReference type="EMBL" id="OZ020109">
    <property type="protein sequence ID" value="CAK9262099.1"/>
    <property type="molecule type" value="Genomic_DNA"/>
</dbReference>
<dbReference type="InterPro" id="IPR001478">
    <property type="entry name" value="PDZ"/>
</dbReference>
<sequence length="493" mass="52527">MARCWWVATKQGLKNVMKWANLSVLKESCQQGEAFAGFRWKANPFNEYRFQPSLATAAAAGLLLCTSSGTLRTEQSSSESHSKEEEELYAAPAVLKSLCGVAIQEWEAAAAAAEKIRPSMSSCCRDSKENGMPILKVNALPLSSAHSIGTEPAALKEPSSSVDAFPSRRGDGCLSRYAIADAAAIAAPAVVNVKVSFGRRHAFFGETAGSGFIIQSDGTILTNAHVVANERRGLYKGALVVTLQDGRNFEGEVVSFDSLSDIAVIKVNSPRPLPTAKLGSSKDLRPGEWVVALGSPLHLQNTVTAGIISCVDRKSSEIGLEGVGTGYIQIDAAINQGNSGGPLVNLDGEVIGINTMKALAADGVSFAIPIDSAIKIVEQLKKHRHVVRPWLGMKMWELTEPRILQLKERRPGFPDVASGVLVTQVIPGSPAARAGVWNDDVIVEFDGMPVTTINQIVEALGDKVGMSFKVVVKRAHGVDATLYVIAEEATPDL</sequence>
<dbReference type="CDD" id="cd23085">
    <property type="entry name" value="cpPDZ_AtDEGP14-like"/>
    <property type="match status" value="1"/>
</dbReference>
<dbReference type="Gene3D" id="2.30.42.10">
    <property type="match status" value="1"/>
</dbReference>
<dbReference type="InterPro" id="IPR009003">
    <property type="entry name" value="Peptidase_S1_PA"/>
</dbReference>
<accession>A0ABP0W5M5</accession>
<protein>
    <recommendedName>
        <fullName evidence="4">PDZ domain-containing protein</fullName>
    </recommendedName>
</protein>
<dbReference type="SMART" id="SM00228">
    <property type="entry name" value="PDZ"/>
    <property type="match status" value="1"/>
</dbReference>
<feature type="domain" description="PDZ" evidence="4">
    <location>
        <begin position="412"/>
        <end position="460"/>
    </location>
</feature>
<dbReference type="InterPro" id="IPR001940">
    <property type="entry name" value="Peptidase_S1C"/>
</dbReference>
<reference evidence="5" key="1">
    <citation type="submission" date="2024-02" db="EMBL/GenBank/DDBJ databases">
        <authorList>
            <consortium name="ELIXIR-Norway"/>
            <consortium name="Elixir Norway"/>
        </authorList>
    </citation>
    <scope>NUCLEOTIDE SEQUENCE</scope>
</reference>
<gene>
    <name evidence="5" type="ORF">CSSPJE1EN1_LOCUS7577</name>
</gene>
<dbReference type="Pfam" id="PF13365">
    <property type="entry name" value="Trypsin_2"/>
    <property type="match status" value="1"/>
</dbReference>
<dbReference type="PRINTS" id="PR00834">
    <property type="entry name" value="PROTEASES2C"/>
</dbReference>
<dbReference type="SUPFAM" id="SSF50156">
    <property type="entry name" value="PDZ domain-like"/>
    <property type="match status" value="1"/>
</dbReference>
<dbReference type="PANTHER" id="PTHR22939:SF125">
    <property type="entry name" value="PROTEASE DO-LIKE 14-RELATED"/>
    <property type="match status" value="1"/>
</dbReference>
<keyword evidence="3" id="KW-0378">Hydrolase</keyword>
<dbReference type="PANTHER" id="PTHR22939">
    <property type="entry name" value="SERINE PROTEASE FAMILY S1C HTRA-RELATED"/>
    <property type="match status" value="1"/>
</dbReference>
<dbReference type="PROSITE" id="PS50106">
    <property type="entry name" value="PDZ"/>
    <property type="match status" value="1"/>
</dbReference>
<evidence type="ECO:0000313" key="5">
    <source>
        <dbReference type="EMBL" id="CAK9262099.1"/>
    </source>
</evidence>
<comment type="similarity">
    <text evidence="1">Belongs to the peptidase S1C family.</text>
</comment>
<dbReference type="Gene3D" id="2.40.10.120">
    <property type="match status" value="1"/>
</dbReference>
<organism evidence="5 6">
    <name type="scientific">Sphagnum jensenii</name>
    <dbReference type="NCBI Taxonomy" id="128206"/>
    <lineage>
        <taxon>Eukaryota</taxon>
        <taxon>Viridiplantae</taxon>
        <taxon>Streptophyta</taxon>
        <taxon>Embryophyta</taxon>
        <taxon>Bryophyta</taxon>
        <taxon>Sphagnophytina</taxon>
        <taxon>Sphagnopsida</taxon>
        <taxon>Sphagnales</taxon>
        <taxon>Sphagnaceae</taxon>
        <taxon>Sphagnum</taxon>
    </lineage>
</organism>
<dbReference type="SUPFAM" id="SSF50494">
    <property type="entry name" value="Trypsin-like serine proteases"/>
    <property type="match status" value="1"/>
</dbReference>
<dbReference type="Proteomes" id="UP001497444">
    <property type="component" value="Chromosome 14"/>
</dbReference>
<dbReference type="Pfam" id="PF17820">
    <property type="entry name" value="PDZ_6"/>
    <property type="match status" value="1"/>
</dbReference>
<dbReference type="InterPro" id="IPR036034">
    <property type="entry name" value="PDZ_sf"/>
</dbReference>
<proteinExistence type="inferred from homology"/>
<evidence type="ECO:0000256" key="2">
    <source>
        <dbReference type="ARBA" id="ARBA00022670"/>
    </source>
</evidence>
<evidence type="ECO:0000313" key="6">
    <source>
        <dbReference type="Proteomes" id="UP001497444"/>
    </source>
</evidence>